<organism evidence="3 4">
    <name type="scientific">Pelagibaculum spongiae</name>
    <dbReference type="NCBI Taxonomy" id="2080658"/>
    <lineage>
        <taxon>Bacteria</taxon>
        <taxon>Pseudomonadati</taxon>
        <taxon>Pseudomonadota</taxon>
        <taxon>Gammaproteobacteria</taxon>
        <taxon>Oceanospirillales</taxon>
        <taxon>Pelagibaculum</taxon>
    </lineage>
</organism>
<evidence type="ECO:0000313" key="4">
    <source>
        <dbReference type="Proteomes" id="UP000244906"/>
    </source>
</evidence>
<name>A0A2V1GQX3_9GAMM</name>
<dbReference type="Proteomes" id="UP000244906">
    <property type="component" value="Unassembled WGS sequence"/>
</dbReference>
<evidence type="ECO:0000259" key="2">
    <source>
        <dbReference type="PROSITE" id="PS50926"/>
    </source>
</evidence>
<proteinExistence type="predicted"/>
<dbReference type="GO" id="GO:0016740">
    <property type="term" value="F:transferase activity"/>
    <property type="evidence" value="ECO:0007669"/>
    <property type="project" value="UniProtKB-KW"/>
</dbReference>
<keyword evidence="4" id="KW-1185">Reference proteome</keyword>
<evidence type="ECO:0000256" key="1">
    <source>
        <dbReference type="ARBA" id="ARBA00022679"/>
    </source>
</evidence>
<evidence type="ECO:0000313" key="3">
    <source>
        <dbReference type="EMBL" id="PVZ62959.1"/>
    </source>
</evidence>
<accession>A0A2V1GQX3</accession>
<dbReference type="AlphaFoldDB" id="A0A2V1GQX3"/>
<protein>
    <recommendedName>
        <fullName evidence="2">TRAM domain-containing protein</fullName>
    </recommendedName>
</protein>
<sequence>MQRISPDRFCIAKQQGRLVSATVLGKRRDGYLLGNKFVFTKQQDCWLECQPGEFAQVKVWR</sequence>
<dbReference type="InterPro" id="IPR002792">
    <property type="entry name" value="TRAM_dom"/>
</dbReference>
<dbReference type="PROSITE" id="PS50926">
    <property type="entry name" value="TRAM"/>
    <property type="match status" value="1"/>
</dbReference>
<comment type="caution">
    <text evidence="3">The sequence shown here is derived from an EMBL/GenBank/DDBJ whole genome shotgun (WGS) entry which is preliminary data.</text>
</comment>
<dbReference type="EMBL" id="QDDL01000017">
    <property type="protein sequence ID" value="PVZ62959.1"/>
    <property type="molecule type" value="Genomic_DNA"/>
</dbReference>
<gene>
    <name evidence="3" type="ORF">DC094_21570</name>
</gene>
<keyword evidence="1" id="KW-0808">Transferase</keyword>
<reference evidence="3 4" key="1">
    <citation type="submission" date="2018-04" db="EMBL/GenBank/DDBJ databases">
        <title>Thalassorhabdus spongiae gen. nov., sp. nov., isolated from a marine sponge in South-West Iceland.</title>
        <authorList>
            <person name="Knobloch S."/>
            <person name="Daussin A."/>
            <person name="Johannsson R."/>
            <person name="Marteinsson V.T."/>
        </authorList>
    </citation>
    <scope>NUCLEOTIDE SEQUENCE [LARGE SCALE GENOMIC DNA]</scope>
    <source>
        <strain evidence="3 4">Hp12</strain>
    </source>
</reference>
<dbReference type="OrthoDB" id="6120942at2"/>
<feature type="domain" description="TRAM" evidence="2">
    <location>
        <begin position="12"/>
        <end position="61"/>
    </location>
</feature>
<dbReference type="RefSeq" id="WP_116689196.1">
    <property type="nucleotide sequence ID" value="NZ_CAWNYD010000017.1"/>
</dbReference>